<evidence type="ECO:0000259" key="1">
    <source>
        <dbReference type="Pfam" id="PF08874"/>
    </source>
</evidence>
<evidence type="ECO:0000313" key="2">
    <source>
        <dbReference type="EMBL" id="MDU8887038.1"/>
    </source>
</evidence>
<accession>A0ABU3U9G5</accession>
<dbReference type="Proteomes" id="UP001268651">
    <property type="component" value="Unassembled WGS sequence"/>
</dbReference>
<comment type="caution">
    <text evidence="2">The sequence shown here is derived from an EMBL/GenBank/DDBJ whole genome shotgun (WGS) entry which is preliminary data.</text>
</comment>
<feature type="domain" description="DUF1835" evidence="1">
    <location>
        <begin position="7"/>
        <end position="113"/>
    </location>
</feature>
<reference evidence="2 3" key="1">
    <citation type="submission" date="2023-10" db="EMBL/GenBank/DDBJ databases">
        <title>Marimonas sp. nov. isolated from tidal mud flat.</title>
        <authorList>
            <person name="Jaincy N.J."/>
            <person name="Srinivasan S."/>
            <person name="Lee S.-S."/>
        </authorList>
    </citation>
    <scope>NUCLEOTIDE SEQUENCE [LARGE SCALE GENOMIC DNA]</scope>
    <source>
        <strain evidence="2 3">MJ-SS3</strain>
    </source>
</reference>
<evidence type="ECO:0000313" key="3">
    <source>
        <dbReference type="Proteomes" id="UP001268651"/>
    </source>
</evidence>
<dbReference type="InterPro" id="IPR014973">
    <property type="entry name" value="DUF1835"/>
</dbReference>
<dbReference type="RefSeq" id="WP_316663135.1">
    <property type="nucleotide sequence ID" value="NZ_JAWHTF010000008.1"/>
</dbReference>
<protein>
    <submittedName>
        <fullName evidence="2">DUF1835 domain-containing protein</fullName>
    </submittedName>
</protein>
<dbReference type="EMBL" id="JAWHTF010000008">
    <property type="protein sequence ID" value="MDU8887038.1"/>
    <property type="molecule type" value="Genomic_DNA"/>
</dbReference>
<proteinExistence type="predicted"/>
<gene>
    <name evidence="2" type="ORF">RXV94_12785</name>
</gene>
<name>A0ABU3U9G5_9FLAO</name>
<sequence>MEKKILHITNGSSLTDYLKELDFKGEILTWEEMLCEGPVVVRVDSEDFLNRRKTFLNATYNIEIDEIEYRQELKKLDCAEKYSEIILWFEYDLFCHINLLGVVSLLKQKNIQLPLYLVCSGRIKGETELKGLSELKPDQLLKHYRNRVKLTDADLDLAVTLWKTYCGKDHNLLKPYILKKSSFKYMSSCLKAHLERFPSSKNGLCGLEENILKIIHEKEIKSRHHLLGYALNYQGYYGFGDLQLDRIIDKLSIFFTETEDSIKLNRKGHEALLGHHNFSSEINDNIKFGGINKLDFQFNKDQNKLIKTILNPN</sequence>
<dbReference type="Pfam" id="PF08874">
    <property type="entry name" value="DUF1835"/>
    <property type="match status" value="1"/>
</dbReference>
<organism evidence="2 3">
    <name type="scientific">Gilvirhabdus luticola</name>
    <dbReference type="NCBI Taxonomy" id="3079858"/>
    <lineage>
        <taxon>Bacteria</taxon>
        <taxon>Pseudomonadati</taxon>
        <taxon>Bacteroidota</taxon>
        <taxon>Flavobacteriia</taxon>
        <taxon>Flavobacteriales</taxon>
        <taxon>Flavobacteriaceae</taxon>
        <taxon>Gilvirhabdus</taxon>
    </lineage>
</organism>
<keyword evidence="3" id="KW-1185">Reference proteome</keyword>